<dbReference type="Pfam" id="PF13255">
    <property type="entry name" value="DUF4046"/>
    <property type="match status" value="2"/>
</dbReference>
<reference evidence="2" key="2">
    <citation type="journal article" date="2021" name="PeerJ">
        <title>Extensive microbial diversity within the chicken gut microbiome revealed by metagenomics and culture.</title>
        <authorList>
            <person name="Gilroy R."/>
            <person name="Ravi A."/>
            <person name="Getino M."/>
            <person name="Pursley I."/>
            <person name="Horton D.L."/>
            <person name="Alikhan N.F."/>
            <person name="Baker D."/>
            <person name="Gharbi K."/>
            <person name="Hall N."/>
            <person name="Watson M."/>
            <person name="Adriaenssens E.M."/>
            <person name="Foster-Nyarko E."/>
            <person name="Jarju S."/>
            <person name="Secka A."/>
            <person name="Antonio M."/>
            <person name="Oren A."/>
            <person name="Chaudhuri R.R."/>
            <person name="La Ragione R."/>
            <person name="Hildebrand F."/>
            <person name="Pallen M.J."/>
        </authorList>
    </citation>
    <scope>NUCLEOTIDE SEQUENCE</scope>
    <source>
        <strain evidence="2">ChiW13-3771</strain>
    </source>
</reference>
<dbReference type="AlphaFoldDB" id="A0A9D1EEI9"/>
<organism evidence="2 3">
    <name type="scientific">Candidatus Fimimorpha faecalis</name>
    <dbReference type="NCBI Taxonomy" id="2840824"/>
    <lineage>
        <taxon>Bacteria</taxon>
        <taxon>Bacillati</taxon>
        <taxon>Bacillota</taxon>
        <taxon>Clostridia</taxon>
        <taxon>Eubacteriales</taxon>
        <taxon>Candidatus Fimimorpha</taxon>
    </lineage>
</organism>
<feature type="domain" description="DUF4046" evidence="1">
    <location>
        <begin position="112"/>
        <end position="198"/>
    </location>
</feature>
<gene>
    <name evidence="2" type="ORF">IAC96_07665</name>
</gene>
<accession>A0A9D1EEI9</accession>
<sequence length="218" mass="26469">MYDRIYYAKKLYDQILVGKIDRFPHELFEYGVITNEKTALEVIRYSFEYYMRWKPEEIQQISLELLKKLSLDSLLAYIDFPDGIKNKKESLVYLLSILYPNKYSYSFEERTIDMLKDVLEETDQKFPRNWFFGVQGKQRLCICLNYIITQYVSVESIEALYAFFSKKGIVSFLQKYKLYSHQRRIYDTPVDFLHDMLDDSQKSLFLHDYYKFMYLLKK</sequence>
<protein>
    <submittedName>
        <fullName evidence="2">DUF4046 domain-containing protein</fullName>
    </submittedName>
</protein>
<dbReference type="InterPro" id="IPR025119">
    <property type="entry name" value="DUF4046"/>
</dbReference>
<evidence type="ECO:0000259" key="1">
    <source>
        <dbReference type="Pfam" id="PF13255"/>
    </source>
</evidence>
<comment type="caution">
    <text evidence="2">The sequence shown here is derived from an EMBL/GenBank/DDBJ whole genome shotgun (WGS) entry which is preliminary data.</text>
</comment>
<reference evidence="2" key="1">
    <citation type="submission" date="2020-10" db="EMBL/GenBank/DDBJ databases">
        <authorList>
            <person name="Gilroy R."/>
        </authorList>
    </citation>
    <scope>NUCLEOTIDE SEQUENCE</scope>
    <source>
        <strain evidence="2">ChiW13-3771</strain>
    </source>
</reference>
<feature type="domain" description="DUF4046" evidence="1">
    <location>
        <begin position="10"/>
        <end position="76"/>
    </location>
</feature>
<evidence type="ECO:0000313" key="2">
    <source>
        <dbReference type="EMBL" id="HIR88809.1"/>
    </source>
</evidence>
<evidence type="ECO:0000313" key="3">
    <source>
        <dbReference type="Proteomes" id="UP000824201"/>
    </source>
</evidence>
<proteinExistence type="predicted"/>
<dbReference type="Proteomes" id="UP000824201">
    <property type="component" value="Unassembled WGS sequence"/>
</dbReference>
<dbReference type="EMBL" id="DVHN01000097">
    <property type="protein sequence ID" value="HIR88809.1"/>
    <property type="molecule type" value="Genomic_DNA"/>
</dbReference>
<name>A0A9D1EEI9_9FIRM</name>